<dbReference type="Proteomes" id="UP000598174">
    <property type="component" value="Unassembled WGS sequence"/>
</dbReference>
<dbReference type="Gene3D" id="3.40.50.1820">
    <property type="entry name" value="alpha/beta hydrolase"/>
    <property type="match status" value="1"/>
</dbReference>
<proteinExistence type="predicted"/>
<feature type="signal peptide" evidence="4">
    <location>
        <begin position="1"/>
        <end position="23"/>
    </location>
</feature>
<evidence type="ECO:0000313" key="5">
    <source>
        <dbReference type="EMBL" id="GIE11550.1"/>
    </source>
</evidence>
<sequence>MKTRHLWAAALSVVLAAGLIAGAQLTASAGETPKPLPADRVTVAWYDLGDKAFKDAQSGTVSELRAVVSYPAQLTGKLPVIIQSHGSWYACTDPDAQEWPCDAGTPFPSYRGYDYLGRALAQRGFVVVSISADGINMSSFDYGDRSRLMNKHLQLLRDLSLGRGPLVKKLGALTGHLNLDAVGTMGHSRGGKGAMWEASDKHAAEVPAGVRLRAVLALAPVKFDDPEGDPSDTLVTRIPVGVVTSSCDGAVGEAGQQYLDDAAGRTHQPAYSISLKNANHNYYNTAWTPPAPLGEDDSTCPKKELTPAVQSSALVTYAVAFYERFLHGDRSAEKVLTGQQKIDGVTSTTRVVPPVR</sequence>
<dbReference type="GO" id="GO:0016042">
    <property type="term" value="P:lipid catabolic process"/>
    <property type="evidence" value="ECO:0007669"/>
    <property type="project" value="UniProtKB-KW"/>
</dbReference>
<keyword evidence="3" id="KW-0443">Lipid metabolism</keyword>
<dbReference type="RefSeq" id="WP_203818067.1">
    <property type="nucleotide sequence ID" value="NZ_BAAABP010000058.1"/>
</dbReference>
<reference evidence="5" key="1">
    <citation type="submission" date="2021-01" db="EMBL/GenBank/DDBJ databases">
        <title>Whole genome shotgun sequence of Actinoplanes ferrugineus NBRC 15555.</title>
        <authorList>
            <person name="Komaki H."/>
            <person name="Tamura T."/>
        </authorList>
    </citation>
    <scope>NUCLEOTIDE SEQUENCE</scope>
    <source>
        <strain evidence="5">NBRC 15555</strain>
    </source>
</reference>
<name>A0A919MGF0_9ACTN</name>
<accession>A0A919MGF0</accession>
<protein>
    <recommendedName>
        <fullName evidence="7">Alpha/beta hydrolase</fullName>
    </recommendedName>
</protein>
<comment type="caution">
    <text evidence="5">The sequence shown here is derived from an EMBL/GenBank/DDBJ whole genome shotgun (WGS) entry which is preliminary data.</text>
</comment>
<keyword evidence="2" id="KW-0442">Lipid degradation</keyword>
<dbReference type="PANTHER" id="PTHR10272">
    <property type="entry name" value="PLATELET-ACTIVATING FACTOR ACETYLHYDROLASE"/>
    <property type="match status" value="1"/>
</dbReference>
<organism evidence="5 6">
    <name type="scientific">Paractinoplanes ferrugineus</name>
    <dbReference type="NCBI Taxonomy" id="113564"/>
    <lineage>
        <taxon>Bacteria</taxon>
        <taxon>Bacillati</taxon>
        <taxon>Actinomycetota</taxon>
        <taxon>Actinomycetes</taxon>
        <taxon>Micromonosporales</taxon>
        <taxon>Micromonosporaceae</taxon>
        <taxon>Paractinoplanes</taxon>
    </lineage>
</organism>
<evidence type="ECO:0000256" key="1">
    <source>
        <dbReference type="ARBA" id="ARBA00022801"/>
    </source>
</evidence>
<keyword evidence="4" id="KW-0732">Signal</keyword>
<dbReference type="PANTHER" id="PTHR10272:SF0">
    <property type="entry name" value="PLATELET-ACTIVATING FACTOR ACETYLHYDROLASE"/>
    <property type="match status" value="1"/>
</dbReference>
<dbReference type="GO" id="GO:0003847">
    <property type="term" value="F:1-alkyl-2-acetylglycerophosphocholine esterase activity"/>
    <property type="evidence" value="ECO:0007669"/>
    <property type="project" value="TreeGrafter"/>
</dbReference>
<evidence type="ECO:0000256" key="3">
    <source>
        <dbReference type="ARBA" id="ARBA00023098"/>
    </source>
</evidence>
<keyword evidence="1" id="KW-0378">Hydrolase</keyword>
<evidence type="ECO:0000256" key="4">
    <source>
        <dbReference type="SAM" id="SignalP"/>
    </source>
</evidence>
<evidence type="ECO:0000313" key="6">
    <source>
        <dbReference type="Proteomes" id="UP000598174"/>
    </source>
</evidence>
<dbReference type="InterPro" id="IPR029058">
    <property type="entry name" value="AB_hydrolase_fold"/>
</dbReference>
<dbReference type="AlphaFoldDB" id="A0A919MGF0"/>
<dbReference type="SUPFAM" id="SSF53474">
    <property type="entry name" value="alpha/beta-Hydrolases"/>
    <property type="match status" value="1"/>
</dbReference>
<gene>
    <name evidence="5" type="ORF">Afe05nite_33900</name>
</gene>
<feature type="chain" id="PRO_5039107468" description="Alpha/beta hydrolase" evidence="4">
    <location>
        <begin position="24"/>
        <end position="356"/>
    </location>
</feature>
<evidence type="ECO:0000256" key="2">
    <source>
        <dbReference type="ARBA" id="ARBA00022963"/>
    </source>
</evidence>
<evidence type="ECO:0008006" key="7">
    <source>
        <dbReference type="Google" id="ProtNLM"/>
    </source>
</evidence>
<dbReference type="EMBL" id="BOMM01000029">
    <property type="protein sequence ID" value="GIE11550.1"/>
    <property type="molecule type" value="Genomic_DNA"/>
</dbReference>
<keyword evidence="6" id="KW-1185">Reference proteome</keyword>